<dbReference type="HOGENOM" id="CLU_1413874_0_0_6"/>
<sequence length="192" mass="20980">MEWNQERMSASIERAVDTSRRMIREQGNLNGMLATLHPDNDSGFTVFGLAIPEKPEDRELIAEVIRGIADELDVIMVTLAVNTWISLPADLDSIDLDESAASSSDHSEVLMVTASHRLLGEATRLENVRREGSTVHFDAVTALPGITLEDCFAHILSPQRGPISAAAREQAHQIATGIRLGHVGNDEGQPRH</sequence>
<keyword evidence="2" id="KW-1185">Reference proteome</keyword>
<accession>A4BRN9</accession>
<proteinExistence type="predicted"/>
<organism evidence="1 2">
    <name type="scientific">Nitrococcus mobilis Nb-231</name>
    <dbReference type="NCBI Taxonomy" id="314278"/>
    <lineage>
        <taxon>Bacteria</taxon>
        <taxon>Pseudomonadati</taxon>
        <taxon>Pseudomonadota</taxon>
        <taxon>Gammaproteobacteria</taxon>
        <taxon>Chromatiales</taxon>
        <taxon>Ectothiorhodospiraceae</taxon>
        <taxon>Nitrococcus</taxon>
    </lineage>
</organism>
<gene>
    <name evidence="1" type="ORF">NB231_02548</name>
</gene>
<dbReference type="EMBL" id="AAOF01000007">
    <property type="protein sequence ID" value="EAR21610.1"/>
    <property type="molecule type" value="Genomic_DNA"/>
</dbReference>
<dbReference type="RefSeq" id="WP_004999474.1">
    <property type="nucleotide sequence ID" value="NZ_CH672427.1"/>
</dbReference>
<protein>
    <submittedName>
        <fullName evidence="1">Uncharacterized protein</fullName>
    </submittedName>
</protein>
<dbReference type="STRING" id="314278.NB231_02548"/>
<comment type="caution">
    <text evidence="1">The sequence shown here is derived from an EMBL/GenBank/DDBJ whole genome shotgun (WGS) entry which is preliminary data.</text>
</comment>
<dbReference type="Proteomes" id="UP000003374">
    <property type="component" value="Unassembled WGS sequence"/>
</dbReference>
<name>A4BRN9_9GAMM</name>
<evidence type="ECO:0000313" key="2">
    <source>
        <dbReference type="Proteomes" id="UP000003374"/>
    </source>
</evidence>
<dbReference type="AlphaFoldDB" id="A4BRN9"/>
<evidence type="ECO:0000313" key="1">
    <source>
        <dbReference type="EMBL" id="EAR21610.1"/>
    </source>
</evidence>
<reference evidence="1 2" key="1">
    <citation type="submission" date="2006-02" db="EMBL/GenBank/DDBJ databases">
        <authorList>
            <person name="Waterbury J."/>
            <person name="Ferriera S."/>
            <person name="Johnson J."/>
            <person name="Kravitz S."/>
            <person name="Halpern A."/>
            <person name="Remington K."/>
            <person name="Beeson K."/>
            <person name="Tran B."/>
            <person name="Rogers Y.-H."/>
            <person name="Friedman R."/>
            <person name="Venter J.C."/>
        </authorList>
    </citation>
    <scope>NUCLEOTIDE SEQUENCE [LARGE SCALE GENOMIC DNA]</scope>
    <source>
        <strain evidence="1 2">Nb-231</strain>
    </source>
</reference>